<dbReference type="EMBL" id="AP012279">
    <property type="protein sequence ID" value="BAL76696.1"/>
    <property type="molecule type" value="Genomic_DNA"/>
</dbReference>
<feature type="transmembrane region" description="Helical" evidence="2">
    <location>
        <begin position="73"/>
        <end position="92"/>
    </location>
</feature>
<evidence type="ECO:0000313" key="3">
    <source>
        <dbReference type="EMBL" id="BAL76696.1"/>
    </source>
</evidence>
<organism evidence="3 4">
    <name type="scientific">Bradyrhizobium cosmicum</name>
    <dbReference type="NCBI Taxonomy" id="1404864"/>
    <lineage>
        <taxon>Bacteria</taxon>
        <taxon>Pseudomonadati</taxon>
        <taxon>Pseudomonadota</taxon>
        <taxon>Alphaproteobacteria</taxon>
        <taxon>Hyphomicrobiales</taxon>
        <taxon>Nitrobacteraceae</taxon>
        <taxon>Bradyrhizobium</taxon>
    </lineage>
</organism>
<evidence type="ECO:0000256" key="2">
    <source>
        <dbReference type="SAM" id="Phobius"/>
    </source>
</evidence>
<keyword evidence="2" id="KW-1133">Transmembrane helix</keyword>
<gene>
    <name evidence="3" type="ORF">S23_34950</name>
</gene>
<keyword evidence="2" id="KW-0812">Transmembrane</keyword>
<evidence type="ECO:0000313" key="4">
    <source>
        <dbReference type="Proteomes" id="UP000007886"/>
    </source>
</evidence>
<reference evidence="3 4" key="1">
    <citation type="journal article" date="2012" name="Microbes Environ.">
        <title>Complete genome sequence of Bradyrhizobium sp. S23321: insights into symbiosis evolution in soil oligotrophs.</title>
        <authorList>
            <person name="Okubo T."/>
            <person name="Tsukui T."/>
            <person name="Maita H."/>
            <person name="Okamoto S."/>
            <person name="Oshima K."/>
            <person name="Fujisawa T."/>
            <person name="Saito A."/>
            <person name="Futamata H."/>
            <person name="Hattori R."/>
            <person name="Shimomura Y."/>
            <person name="Haruta S."/>
            <person name="Morimoto S."/>
            <person name="Wang Y."/>
            <person name="Sakai Y."/>
            <person name="Hattori M."/>
            <person name="Aizawa S."/>
            <person name="Nagashima K.V.P."/>
            <person name="Masuda S."/>
            <person name="Hattori T."/>
            <person name="Yamashita A."/>
            <person name="Bao Z."/>
            <person name="Hayatsu M."/>
            <person name="Kajiya-Kanegae H."/>
            <person name="Yoshinaga I."/>
            <person name="Sakamoto K."/>
            <person name="Toyota K."/>
            <person name="Nakao M."/>
            <person name="Kohara M."/>
            <person name="Anda M."/>
            <person name="Niwa R."/>
            <person name="Jung-Hwan P."/>
            <person name="Sameshima-Saito R."/>
            <person name="Tokuda S."/>
            <person name="Yamamoto S."/>
            <person name="Yamamoto S."/>
            <person name="Yokoyama T."/>
            <person name="Akutsu T."/>
            <person name="Nakamura Y."/>
            <person name="Nakahira-Yanaka Y."/>
            <person name="Takada Hoshino Y."/>
            <person name="Hirakawa H."/>
            <person name="Mitsui H."/>
            <person name="Terasawa K."/>
            <person name="Itakura M."/>
            <person name="Sato S."/>
            <person name="Ikeda-Ohtsubo W."/>
            <person name="Sakakura N."/>
            <person name="Kaminuma E."/>
            <person name="Minamisawa K."/>
        </authorList>
    </citation>
    <scope>NUCLEOTIDE SEQUENCE [LARGE SCALE GENOMIC DNA]</scope>
    <source>
        <strain evidence="3 4">S23321</strain>
    </source>
</reference>
<dbReference type="AlphaFoldDB" id="A0AAI8MDP2"/>
<keyword evidence="4" id="KW-1185">Reference proteome</keyword>
<accession>A0AAI8MDP2</accession>
<feature type="region of interest" description="Disordered" evidence="1">
    <location>
        <begin position="1"/>
        <end position="33"/>
    </location>
</feature>
<keyword evidence="2" id="KW-0472">Membrane</keyword>
<dbReference type="KEGG" id="brs:S23_34950"/>
<feature type="transmembrane region" description="Helical" evidence="2">
    <location>
        <begin position="98"/>
        <end position="114"/>
    </location>
</feature>
<protein>
    <submittedName>
        <fullName evidence="3">Uncharacterized protein</fullName>
    </submittedName>
</protein>
<name>A0AAI8MDP2_9BRAD</name>
<dbReference type="Proteomes" id="UP000007886">
    <property type="component" value="Chromosome"/>
</dbReference>
<evidence type="ECO:0000256" key="1">
    <source>
        <dbReference type="SAM" id="MobiDB-lite"/>
    </source>
</evidence>
<feature type="compositionally biased region" description="Polar residues" evidence="1">
    <location>
        <begin position="14"/>
        <end position="33"/>
    </location>
</feature>
<proteinExistence type="predicted"/>
<sequence>MLGQPSWAGDVVFSTPTTHSGSGARSEAQGTTERSAQYCSTVWRSGNASRNPVSTERLTSLLLRGLSLMQNTISTLIALAGLGLALLGGWLLWGPLSVLIIIGGALFTFGLVTID</sequence>